<evidence type="ECO:0000256" key="3">
    <source>
        <dbReference type="ARBA" id="ARBA00022448"/>
    </source>
</evidence>
<evidence type="ECO:0000313" key="9">
    <source>
        <dbReference type="EMBL" id="GGE36906.1"/>
    </source>
</evidence>
<comment type="caution">
    <text evidence="9">The sequence shown here is derived from an EMBL/GenBank/DDBJ whole genome shotgun (WGS) entry which is preliminary data.</text>
</comment>
<feature type="transmembrane region" description="Helical" evidence="8">
    <location>
        <begin position="102"/>
        <end position="121"/>
    </location>
</feature>
<evidence type="ECO:0000256" key="6">
    <source>
        <dbReference type="ARBA" id="ARBA00022989"/>
    </source>
</evidence>
<organism evidence="9 10">
    <name type="scientific">Primorskyibacter flagellatus</name>
    <dbReference type="NCBI Taxonomy" id="1387277"/>
    <lineage>
        <taxon>Bacteria</taxon>
        <taxon>Pseudomonadati</taxon>
        <taxon>Pseudomonadota</taxon>
        <taxon>Alphaproteobacteria</taxon>
        <taxon>Rhodobacterales</taxon>
        <taxon>Roseobacteraceae</taxon>
        <taxon>Primorskyibacter</taxon>
    </lineage>
</organism>
<keyword evidence="6 8" id="KW-1133">Transmembrane helix</keyword>
<evidence type="ECO:0000256" key="4">
    <source>
        <dbReference type="ARBA" id="ARBA00022475"/>
    </source>
</evidence>
<dbReference type="InterPro" id="IPR002781">
    <property type="entry name" value="TM_pro_TauE-like"/>
</dbReference>
<dbReference type="EMBL" id="BMFJ01000001">
    <property type="protein sequence ID" value="GGE36906.1"/>
    <property type="molecule type" value="Genomic_DNA"/>
</dbReference>
<feature type="transmembrane region" description="Helical" evidence="8">
    <location>
        <begin position="79"/>
        <end position="96"/>
    </location>
</feature>
<feature type="transmembrane region" description="Helical" evidence="8">
    <location>
        <begin position="47"/>
        <end position="67"/>
    </location>
</feature>
<keyword evidence="3" id="KW-0813">Transport</keyword>
<feature type="transmembrane region" description="Helical" evidence="8">
    <location>
        <begin position="229"/>
        <end position="249"/>
    </location>
</feature>
<evidence type="ECO:0000256" key="1">
    <source>
        <dbReference type="ARBA" id="ARBA00004651"/>
    </source>
</evidence>
<gene>
    <name evidence="9" type="ORF">GCM10011360_25860</name>
</gene>
<dbReference type="PANTHER" id="PTHR30269:SF37">
    <property type="entry name" value="MEMBRANE TRANSPORTER PROTEIN"/>
    <property type="match status" value="1"/>
</dbReference>
<dbReference type="PANTHER" id="PTHR30269">
    <property type="entry name" value="TRANSMEMBRANE PROTEIN YFCA"/>
    <property type="match status" value="1"/>
</dbReference>
<evidence type="ECO:0000256" key="5">
    <source>
        <dbReference type="ARBA" id="ARBA00022692"/>
    </source>
</evidence>
<dbReference type="Proteomes" id="UP000612855">
    <property type="component" value="Unassembled WGS sequence"/>
</dbReference>
<evidence type="ECO:0000313" key="10">
    <source>
        <dbReference type="Proteomes" id="UP000612855"/>
    </source>
</evidence>
<keyword evidence="4 8" id="KW-1003">Cell membrane</keyword>
<dbReference type="Pfam" id="PF01925">
    <property type="entry name" value="TauE"/>
    <property type="match status" value="1"/>
</dbReference>
<evidence type="ECO:0000256" key="2">
    <source>
        <dbReference type="ARBA" id="ARBA00009142"/>
    </source>
</evidence>
<dbReference type="AlphaFoldDB" id="A0A917A9H5"/>
<sequence length="253" mass="26217">MTDLLTPAAIAAALAAVSLIAFAKGAFGGGIAMIGIPLMSLAMDPLTAGAVLAPLFLVMDAVALRYWSPKTWSRADVPWLIPGTLIGTALAAWLLMGLDERAVAVLMGVLGLGFALFWLSGGVSAQGWPARPGLALTAGAASGATSMIAHAGGPPVAVYLLGRGLPKEQYAGTTSIVFTFGNIAKVVPWLLITPPDRGMLVLMALCVPTIPLAIWAGWRLHARLDQKKLYAVCYAILVVASVKLLWSGVGGYL</sequence>
<protein>
    <recommendedName>
        <fullName evidence="8">Probable membrane transporter protein</fullName>
    </recommendedName>
</protein>
<dbReference type="InterPro" id="IPR052017">
    <property type="entry name" value="TSUP"/>
</dbReference>
<evidence type="ECO:0000256" key="7">
    <source>
        <dbReference type="ARBA" id="ARBA00023136"/>
    </source>
</evidence>
<feature type="transmembrane region" description="Helical" evidence="8">
    <location>
        <begin position="198"/>
        <end position="217"/>
    </location>
</feature>
<comment type="subcellular location">
    <subcellularLocation>
        <location evidence="1 8">Cell membrane</location>
        <topology evidence="1 8">Multi-pass membrane protein</topology>
    </subcellularLocation>
</comment>
<proteinExistence type="inferred from homology"/>
<dbReference type="GO" id="GO:0005886">
    <property type="term" value="C:plasma membrane"/>
    <property type="evidence" value="ECO:0007669"/>
    <property type="project" value="UniProtKB-SubCell"/>
</dbReference>
<dbReference type="RefSeq" id="WP_188478081.1">
    <property type="nucleotide sequence ID" value="NZ_BMFJ01000001.1"/>
</dbReference>
<keyword evidence="5 8" id="KW-0812">Transmembrane</keyword>
<comment type="similarity">
    <text evidence="2 8">Belongs to the 4-toluene sulfonate uptake permease (TSUP) (TC 2.A.102) family.</text>
</comment>
<name>A0A917A9H5_9RHOB</name>
<keyword evidence="10" id="KW-1185">Reference proteome</keyword>
<accession>A0A917A9H5</accession>
<feature type="transmembrane region" description="Helical" evidence="8">
    <location>
        <begin position="170"/>
        <end position="192"/>
    </location>
</feature>
<reference evidence="10" key="1">
    <citation type="journal article" date="2019" name="Int. J. Syst. Evol. Microbiol.">
        <title>The Global Catalogue of Microorganisms (GCM) 10K type strain sequencing project: providing services to taxonomists for standard genome sequencing and annotation.</title>
        <authorList>
            <consortium name="The Broad Institute Genomics Platform"/>
            <consortium name="The Broad Institute Genome Sequencing Center for Infectious Disease"/>
            <person name="Wu L."/>
            <person name="Ma J."/>
        </authorList>
    </citation>
    <scope>NUCLEOTIDE SEQUENCE [LARGE SCALE GENOMIC DNA]</scope>
    <source>
        <strain evidence="10">CGMCC 1.12664</strain>
    </source>
</reference>
<evidence type="ECO:0000256" key="8">
    <source>
        <dbReference type="RuleBase" id="RU363041"/>
    </source>
</evidence>
<keyword evidence="7 8" id="KW-0472">Membrane</keyword>